<organism evidence="1">
    <name type="scientific">Cucumis melo</name>
    <name type="common">Muskmelon</name>
    <dbReference type="NCBI Taxonomy" id="3656"/>
    <lineage>
        <taxon>Eukaryota</taxon>
        <taxon>Viridiplantae</taxon>
        <taxon>Streptophyta</taxon>
        <taxon>Embryophyta</taxon>
        <taxon>Tracheophyta</taxon>
        <taxon>Spermatophyta</taxon>
        <taxon>Magnoliopsida</taxon>
        <taxon>eudicotyledons</taxon>
        <taxon>Gunneridae</taxon>
        <taxon>Pentapetalae</taxon>
        <taxon>rosids</taxon>
        <taxon>fabids</taxon>
        <taxon>Cucurbitales</taxon>
        <taxon>Cucurbitaceae</taxon>
        <taxon>Benincaseae</taxon>
        <taxon>Cucumis</taxon>
    </lineage>
</organism>
<accession>A0A9I9CYM8</accession>
<dbReference type="AlphaFoldDB" id="A0A9I9CYM8"/>
<dbReference type="Gramene" id="MELO3C010418.2.1">
    <property type="protein sequence ID" value="MELO3C010418.2.1"/>
    <property type="gene ID" value="MELO3C010418.2"/>
</dbReference>
<sequence length="49" mass="6039">MKRSSSQICCHREDCHLKYVTFEKIIISTKRIFISNRLQWRRFSSQYIT</sequence>
<proteinExistence type="predicted"/>
<reference evidence="1" key="1">
    <citation type="submission" date="2023-03" db="UniProtKB">
        <authorList>
            <consortium name="EnsemblPlants"/>
        </authorList>
    </citation>
    <scope>IDENTIFICATION</scope>
</reference>
<name>A0A9I9CYM8_CUCME</name>
<evidence type="ECO:0000313" key="1">
    <source>
        <dbReference type="EnsemblPlants" id="MELO3C010418.2.1"/>
    </source>
</evidence>
<protein>
    <submittedName>
        <fullName evidence="1">Uncharacterized protein</fullName>
    </submittedName>
</protein>
<dbReference type="EnsemblPlants" id="MELO3C010418.2.1">
    <property type="protein sequence ID" value="MELO3C010418.2.1"/>
    <property type="gene ID" value="MELO3C010418.2"/>
</dbReference>